<keyword evidence="7" id="KW-0449">Lipoprotein</keyword>
<comment type="subcellular location">
    <subcellularLocation>
        <location evidence="1">Cell outer membrane</location>
    </subcellularLocation>
</comment>
<keyword evidence="9" id="KW-1185">Reference proteome</keyword>
<protein>
    <submittedName>
        <fullName evidence="8">Fimbrillin-A associated anchor proteins Mfa1 and Mfa2</fullName>
    </submittedName>
</protein>
<proteinExistence type="inferred from homology"/>
<evidence type="ECO:0000256" key="5">
    <source>
        <dbReference type="ARBA" id="ARBA00023139"/>
    </source>
</evidence>
<keyword evidence="4" id="KW-0472">Membrane</keyword>
<reference evidence="8 9" key="1">
    <citation type="submission" date="2018-06" db="EMBL/GenBank/DDBJ databases">
        <authorList>
            <consortium name="Pathogen Informatics"/>
            <person name="Doyle S."/>
        </authorList>
    </citation>
    <scope>NUCLEOTIDE SEQUENCE [LARGE SCALE GENOMIC DNA]</scope>
    <source>
        <strain evidence="8 9">NCTC11190</strain>
    </source>
</reference>
<evidence type="ECO:0000256" key="2">
    <source>
        <dbReference type="ARBA" id="ARBA00007248"/>
    </source>
</evidence>
<gene>
    <name evidence="8" type="ORF">NCTC11190_01353</name>
</gene>
<evidence type="ECO:0000256" key="4">
    <source>
        <dbReference type="ARBA" id="ARBA00023136"/>
    </source>
</evidence>
<organism evidence="8 9">
    <name type="scientific">Rikenella microfusus</name>
    <dbReference type="NCBI Taxonomy" id="28139"/>
    <lineage>
        <taxon>Bacteria</taxon>
        <taxon>Pseudomonadati</taxon>
        <taxon>Bacteroidota</taxon>
        <taxon>Bacteroidia</taxon>
        <taxon>Bacteroidales</taxon>
        <taxon>Rikenellaceae</taxon>
        <taxon>Rikenella</taxon>
    </lineage>
</organism>
<comment type="similarity">
    <text evidence="2">Belongs to the bacteroidetes fimbrillin superfamily. FimB/Mfa2 family.</text>
</comment>
<evidence type="ECO:0000313" key="8">
    <source>
        <dbReference type="EMBL" id="SUE34135.1"/>
    </source>
</evidence>
<evidence type="ECO:0000256" key="6">
    <source>
        <dbReference type="ARBA" id="ARBA00023237"/>
    </source>
</evidence>
<evidence type="ECO:0000256" key="7">
    <source>
        <dbReference type="ARBA" id="ARBA00023288"/>
    </source>
</evidence>
<dbReference type="Pfam" id="PF08842">
    <property type="entry name" value="Mfa2"/>
    <property type="match status" value="1"/>
</dbReference>
<dbReference type="Proteomes" id="UP000255233">
    <property type="component" value="Unassembled WGS sequence"/>
</dbReference>
<keyword evidence="6" id="KW-0998">Cell outer membrane</keyword>
<sequence length="276" mass="28795">MSSLSVLAFDASGNLIVQRNFTASEIEAKKATFALPESSSGTTVSFYAIANATLGSITTKAELLSLVENSAADYNGPFAEVSAKCKRNGGFLMTGSQSREIAAAGASTDVTIALQRTVAKVAVRTSLSSDFASKYPGKVRINTAAISKAASRTPYFGGTAAPGAMTFGYTQPSGESSGTYSNLFYLFENGPLAAGSRVLLTLDGIYDRDGNFGTTDDQTPVTYTVELTGTANGQLLRNGYYRIAIDVSGLTGQDITATVTVADWQTPVTQTVSLGQ</sequence>
<dbReference type="AlphaFoldDB" id="A0A379MRI8"/>
<dbReference type="InterPro" id="IPR014941">
    <property type="entry name" value="FimB/Mfa2/Mfa3"/>
</dbReference>
<name>A0A379MRI8_9BACT</name>
<keyword evidence="5" id="KW-0564">Palmitate</keyword>
<evidence type="ECO:0000256" key="3">
    <source>
        <dbReference type="ARBA" id="ARBA00022729"/>
    </source>
</evidence>
<dbReference type="EMBL" id="UGVL01000001">
    <property type="protein sequence ID" value="SUE34135.1"/>
    <property type="molecule type" value="Genomic_DNA"/>
</dbReference>
<accession>A0A379MRI8</accession>
<dbReference type="RefSeq" id="WP_027291817.1">
    <property type="nucleotide sequence ID" value="NZ_UGVL01000001.1"/>
</dbReference>
<dbReference type="GO" id="GO:0009279">
    <property type="term" value="C:cell outer membrane"/>
    <property type="evidence" value="ECO:0007669"/>
    <property type="project" value="UniProtKB-SubCell"/>
</dbReference>
<evidence type="ECO:0000256" key="1">
    <source>
        <dbReference type="ARBA" id="ARBA00004442"/>
    </source>
</evidence>
<evidence type="ECO:0000313" key="9">
    <source>
        <dbReference type="Proteomes" id="UP000255233"/>
    </source>
</evidence>
<keyword evidence="3" id="KW-0732">Signal</keyword>